<keyword evidence="1" id="KW-0175">Coiled coil</keyword>
<dbReference type="Proteomes" id="UP000548476">
    <property type="component" value="Unassembled WGS sequence"/>
</dbReference>
<evidence type="ECO:0000256" key="1">
    <source>
        <dbReference type="SAM" id="Coils"/>
    </source>
</evidence>
<sequence>MADPGRADYGQQVQFQGERLRALVENARAESVSDDHAVRVTVGPGGTVVDIEVTSRAMGRSGDEIGELIVAEIKKANRQLTAELNGQMAEILGMQQAAEVADAVDDLGFPSVEEIRREREAIHEQRAEMKREMGL</sequence>
<name>A0A841FJP5_9ACTN</name>
<accession>A0A841FJP5</accession>
<evidence type="ECO:0000313" key="3">
    <source>
        <dbReference type="Proteomes" id="UP000548476"/>
    </source>
</evidence>
<dbReference type="Pfam" id="PF02575">
    <property type="entry name" value="YbaB_DNA_bd"/>
    <property type="match status" value="1"/>
</dbReference>
<dbReference type="SUPFAM" id="SSF82607">
    <property type="entry name" value="YbaB-like"/>
    <property type="match status" value="1"/>
</dbReference>
<gene>
    <name evidence="2" type="ORF">HNR73_000706</name>
</gene>
<dbReference type="RefSeq" id="WP_184785794.1">
    <property type="nucleotide sequence ID" value="NZ_BONT01000020.1"/>
</dbReference>
<dbReference type="InterPro" id="IPR004401">
    <property type="entry name" value="YbaB/EbfC"/>
</dbReference>
<organism evidence="2 3">
    <name type="scientific">Phytomonospora endophytica</name>
    <dbReference type="NCBI Taxonomy" id="714109"/>
    <lineage>
        <taxon>Bacteria</taxon>
        <taxon>Bacillati</taxon>
        <taxon>Actinomycetota</taxon>
        <taxon>Actinomycetes</taxon>
        <taxon>Micromonosporales</taxon>
        <taxon>Micromonosporaceae</taxon>
        <taxon>Phytomonospora</taxon>
    </lineage>
</organism>
<keyword evidence="3" id="KW-1185">Reference proteome</keyword>
<protein>
    <submittedName>
        <fullName evidence="2">DNA-binding protein YbaB</fullName>
    </submittedName>
</protein>
<dbReference type="AlphaFoldDB" id="A0A841FJP5"/>
<dbReference type="Gene3D" id="3.30.1310.10">
    <property type="entry name" value="Nucleoid-associated protein YbaB-like domain"/>
    <property type="match status" value="1"/>
</dbReference>
<proteinExistence type="predicted"/>
<keyword evidence="2" id="KW-0238">DNA-binding</keyword>
<comment type="caution">
    <text evidence="2">The sequence shown here is derived from an EMBL/GenBank/DDBJ whole genome shotgun (WGS) entry which is preliminary data.</text>
</comment>
<feature type="coiled-coil region" evidence="1">
    <location>
        <begin position="70"/>
        <end position="132"/>
    </location>
</feature>
<dbReference type="EMBL" id="JACHGT010000002">
    <property type="protein sequence ID" value="MBB6032859.1"/>
    <property type="molecule type" value="Genomic_DNA"/>
</dbReference>
<evidence type="ECO:0000313" key="2">
    <source>
        <dbReference type="EMBL" id="MBB6032859.1"/>
    </source>
</evidence>
<dbReference type="InterPro" id="IPR036894">
    <property type="entry name" value="YbaB-like_sf"/>
</dbReference>
<dbReference type="GO" id="GO:0003677">
    <property type="term" value="F:DNA binding"/>
    <property type="evidence" value="ECO:0007669"/>
    <property type="project" value="UniProtKB-KW"/>
</dbReference>
<reference evidence="2 3" key="1">
    <citation type="submission" date="2020-08" db="EMBL/GenBank/DDBJ databases">
        <title>Genomic Encyclopedia of Type Strains, Phase IV (KMG-IV): sequencing the most valuable type-strain genomes for metagenomic binning, comparative biology and taxonomic classification.</title>
        <authorList>
            <person name="Goeker M."/>
        </authorList>
    </citation>
    <scope>NUCLEOTIDE SEQUENCE [LARGE SCALE GENOMIC DNA]</scope>
    <source>
        <strain evidence="2 3">YIM 65646</strain>
    </source>
</reference>